<dbReference type="AlphaFoldDB" id="A0A8D8YV53"/>
<proteinExistence type="predicted"/>
<dbReference type="EMBL" id="HBUF01653760">
    <property type="protein sequence ID" value="CAG6787411.1"/>
    <property type="molecule type" value="Transcribed_RNA"/>
</dbReference>
<organism evidence="2">
    <name type="scientific">Cacopsylla melanoneura</name>
    <dbReference type="NCBI Taxonomy" id="428564"/>
    <lineage>
        <taxon>Eukaryota</taxon>
        <taxon>Metazoa</taxon>
        <taxon>Ecdysozoa</taxon>
        <taxon>Arthropoda</taxon>
        <taxon>Hexapoda</taxon>
        <taxon>Insecta</taxon>
        <taxon>Pterygota</taxon>
        <taxon>Neoptera</taxon>
        <taxon>Paraneoptera</taxon>
        <taxon>Hemiptera</taxon>
        <taxon>Sternorrhyncha</taxon>
        <taxon>Psylloidea</taxon>
        <taxon>Psyllidae</taxon>
        <taxon>Psyllinae</taxon>
        <taxon>Cacopsylla</taxon>
    </lineage>
</organism>
<keyword evidence="1" id="KW-0812">Transmembrane</keyword>
<dbReference type="EMBL" id="HBUF01653761">
    <property type="protein sequence ID" value="CAG6787412.1"/>
    <property type="molecule type" value="Transcribed_RNA"/>
</dbReference>
<keyword evidence="1" id="KW-1133">Transmembrane helix</keyword>
<evidence type="ECO:0000313" key="2">
    <source>
        <dbReference type="EMBL" id="CAG6735001.1"/>
    </source>
</evidence>
<dbReference type="EMBL" id="HBUF01653758">
    <property type="protein sequence ID" value="CAG6787409.1"/>
    <property type="molecule type" value="Transcribed_RNA"/>
</dbReference>
<accession>A0A8D8YV53</accession>
<evidence type="ECO:0000256" key="1">
    <source>
        <dbReference type="SAM" id="Phobius"/>
    </source>
</evidence>
<reference evidence="2" key="1">
    <citation type="submission" date="2021-05" db="EMBL/GenBank/DDBJ databases">
        <authorList>
            <person name="Alioto T."/>
            <person name="Alioto T."/>
            <person name="Gomez Garrido J."/>
        </authorList>
    </citation>
    <scope>NUCLEOTIDE SEQUENCE</scope>
</reference>
<name>A0A8D8YV53_9HEMI</name>
<dbReference type="EMBL" id="HBUF01394503">
    <property type="protein sequence ID" value="CAG6735001.1"/>
    <property type="molecule type" value="Transcribed_RNA"/>
</dbReference>
<dbReference type="EMBL" id="HBUF01226691">
    <property type="protein sequence ID" value="CAG6671710.1"/>
    <property type="molecule type" value="Transcribed_RNA"/>
</dbReference>
<protein>
    <submittedName>
        <fullName evidence="2">Uncharacterized protein</fullName>
    </submittedName>
</protein>
<dbReference type="EMBL" id="HBUF01226690">
    <property type="protein sequence ID" value="CAG6671708.1"/>
    <property type="molecule type" value="Transcribed_RNA"/>
</dbReference>
<feature type="transmembrane region" description="Helical" evidence="1">
    <location>
        <begin position="12"/>
        <end position="37"/>
    </location>
</feature>
<sequence>MKYRPMYKIINDIMACSISAALLIPNSLIVFICIYRLGIILHQECYLLHGGKEGHLHTRILATPAQPKYLACSSRGKKLSFPLRSAYQQLLPLDEILLHD</sequence>
<dbReference type="EMBL" id="HBUF01653759">
    <property type="protein sequence ID" value="CAG6787410.1"/>
    <property type="molecule type" value="Transcribed_RNA"/>
</dbReference>
<dbReference type="EMBL" id="HBUF01047995">
    <property type="protein sequence ID" value="CAG6620561.1"/>
    <property type="molecule type" value="Transcribed_RNA"/>
</dbReference>
<keyword evidence="1" id="KW-0472">Membrane</keyword>